<sequence length="96" mass="11299">MVFRPFADLQPKQTFIIDSAFVCTENCEVLLNERDPEMEPIFLKLTLNDKVRIDTNCNHIYVQSGLIKNCQTDKRNFFDQKYHTQANDKSGNITYY</sequence>
<dbReference type="AlphaFoldDB" id="A0A1A9HX91"/>
<dbReference type="EMBL" id="CP015772">
    <property type="protein sequence ID" value="ANH80028.1"/>
    <property type="molecule type" value="Genomic_DNA"/>
</dbReference>
<dbReference type="KEGG" id="nia:A8C56_02670"/>
<accession>A0A1A9HX91</accession>
<keyword evidence="2" id="KW-1185">Reference proteome</keyword>
<proteinExistence type="predicted"/>
<dbReference type="Proteomes" id="UP000077667">
    <property type="component" value="Chromosome"/>
</dbReference>
<protein>
    <submittedName>
        <fullName evidence="1">Uncharacterized protein</fullName>
    </submittedName>
</protein>
<evidence type="ECO:0000313" key="2">
    <source>
        <dbReference type="Proteomes" id="UP000077667"/>
    </source>
</evidence>
<name>A0A1A9HX91_9BACT</name>
<gene>
    <name evidence="1" type="ORF">A8C56_02670</name>
</gene>
<evidence type="ECO:0000313" key="1">
    <source>
        <dbReference type="EMBL" id="ANH80028.1"/>
    </source>
</evidence>
<organism evidence="1 2">
    <name type="scientific">Niabella ginsenosidivorans</name>
    <dbReference type="NCBI Taxonomy" id="1176587"/>
    <lineage>
        <taxon>Bacteria</taxon>
        <taxon>Pseudomonadati</taxon>
        <taxon>Bacteroidota</taxon>
        <taxon>Chitinophagia</taxon>
        <taxon>Chitinophagales</taxon>
        <taxon>Chitinophagaceae</taxon>
        <taxon>Niabella</taxon>
    </lineage>
</organism>
<reference evidence="1 2" key="1">
    <citation type="submission" date="2016-05" db="EMBL/GenBank/DDBJ databases">
        <title>Niabella ginsenosidivorans BS26 whole genome sequencing.</title>
        <authorList>
            <person name="Im W.T."/>
            <person name="Siddiqi M.Z."/>
        </authorList>
    </citation>
    <scope>NUCLEOTIDE SEQUENCE [LARGE SCALE GENOMIC DNA]</scope>
    <source>
        <strain evidence="1 2">BS26</strain>
    </source>
</reference>